<feature type="chain" id="PRO_5020999820" evidence="1">
    <location>
        <begin position="25"/>
        <end position="386"/>
    </location>
</feature>
<name>A0A4U1J606_9BACT</name>
<keyword evidence="1" id="KW-0732">Signal</keyword>
<organism evidence="2 3">
    <name type="scientific">Polyangium fumosum</name>
    <dbReference type="NCBI Taxonomy" id="889272"/>
    <lineage>
        <taxon>Bacteria</taxon>
        <taxon>Pseudomonadati</taxon>
        <taxon>Myxococcota</taxon>
        <taxon>Polyangia</taxon>
        <taxon>Polyangiales</taxon>
        <taxon>Polyangiaceae</taxon>
        <taxon>Polyangium</taxon>
    </lineage>
</organism>
<keyword evidence="3" id="KW-1185">Reference proteome</keyword>
<dbReference type="AlphaFoldDB" id="A0A4U1J606"/>
<evidence type="ECO:0000313" key="3">
    <source>
        <dbReference type="Proteomes" id="UP000309215"/>
    </source>
</evidence>
<dbReference type="OrthoDB" id="9830415at2"/>
<reference evidence="2 3" key="1">
    <citation type="submission" date="2019-04" db="EMBL/GenBank/DDBJ databases">
        <authorList>
            <person name="Li Y."/>
            <person name="Wang J."/>
        </authorList>
    </citation>
    <scope>NUCLEOTIDE SEQUENCE [LARGE SCALE GENOMIC DNA]</scope>
    <source>
        <strain evidence="2 3">DSM 14668</strain>
    </source>
</reference>
<dbReference type="EMBL" id="SSMQ01000035">
    <property type="protein sequence ID" value="TKD02215.1"/>
    <property type="molecule type" value="Genomic_DNA"/>
</dbReference>
<accession>A0A4U1J606</accession>
<evidence type="ECO:0000256" key="1">
    <source>
        <dbReference type="SAM" id="SignalP"/>
    </source>
</evidence>
<comment type="caution">
    <text evidence="2">The sequence shown here is derived from an EMBL/GenBank/DDBJ whole genome shotgun (WGS) entry which is preliminary data.</text>
</comment>
<proteinExistence type="predicted"/>
<sequence>MNTERALLLAILLGLPACASYASASADDRCGPPPAMEKPLASLGHDPKPFEMRHAPEKIFQGKPGGYLYRFEREDSGTTESLRAVHMFRGGRILVVGDHGTALLRDPKAGWQPEATGTTENLHALVPVIHYKDGETITEDRRKNHPSLAVGSNGMAVFRDLSGVWRTESTGTSAHLFALRHLGPKTVAVGAGGVMVERSLEGVWRTVETRTTADLYALGSCGGYLCAVGAGGAMVVCKAPDGELVCIPRPPPTQATLRVVDEHLQIMGDGVWLSYVPTEKTEPRPPASFAPWSAAKDLVAGEEIRATEHNHWGGISEMLAVGRRGTVWFQGGLASDRNHLEKVKLPFEVDFHDVAYELVDGFLVGDKGTIVHLGVQDFVPDHICLL</sequence>
<protein>
    <submittedName>
        <fullName evidence="2">Uncharacterized protein</fullName>
    </submittedName>
</protein>
<evidence type="ECO:0000313" key="2">
    <source>
        <dbReference type="EMBL" id="TKD02215.1"/>
    </source>
</evidence>
<feature type="signal peptide" evidence="1">
    <location>
        <begin position="1"/>
        <end position="24"/>
    </location>
</feature>
<dbReference type="Proteomes" id="UP000309215">
    <property type="component" value="Unassembled WGS sequence"/>
</dbReference>
<dbReference type="RefSeq" id="WP_136932339.1">
    <property type="nucleotide sequence ID" value="NZ_SSMQ01000035.1"/>
</dbReference>
<gene>
    <name evidence="2" type="ORF">E8A74_29005</name>
</gene>